<evidence type="ECO:0000313" key="3">
    <source>
        <dbReference type="EMBL" id="GAA2729194.1"/>
    </source>
</evidence>
<keyword evidence="1" id="KW-0175">Coiled coil</keyword>
<feature type="compositionally biased region" description="Low complexity" evidence="2">
    <location>
        <begin position="358"/>
        <end position="367"/>
    </location>
</feature>
<dbReference type="Gene3D" id="3.40.50.300">
    <property type="entry name" value="P-loop containing nucleotide triphosphate hydrolases"/>
    <property type="match status" value="1"/>
</dbReference>
<feature type="region of interest" description="Disordered" evidence="2">
    <location>
        <begin position="508"/>
        <end position="540"/>
    </location>
</feature>
<dbReference type="Proteomes" id="UP001501842">
    <property type="component" value="Unassembled WGS sequence"/>
</dbReference>
<gene>
    <name evidence="3" type="ORF">GCM10010439_39080</name>
</gene>
<name>A0ABP6GUV7_9ACTN</name>
<feature type="compositionally biased region" description="Low complexity" evidence="2">
    <location>
        <begin position="405"/>
        <end position="418"/>
    </location>
</feature>
<evidence type="ECO:0008006" key="5">
    <source>
        <dbReference type="Google" id="ProtNLM"/>
    </source>
</evidence>
<protein>
    <recommendedName>
        <fullName evidence="5">TIGR02680 family protein</fullName>
    </recommendedName>
</protein>
<feature type="compositionally biased region" description="Basic and acidic residues" evidence="2">
    <location>
        <begin position="508"/>
        <end position="532"/>
    </location>
</feature>
<feature type="coiled-coil region" evidence="1">
    <location>
        <begin position="1001"/>
        <end position="1028"/>
    </location>
</feature>
<keyword evidence="4" id="KW-1185">Reference proteome</keyword>
<dbReference type="InterPro" id="IPR027417">
    <property type="entry name" value="P-loop_NTPase"/>
</dbReference>
<sequence>MTRFKPSRAGVINLWDYVDEEFVFADGRLVLRGHNGSGKTKALEVLFPFVLDGVADARRLDPFSGDNRTMKSNLLYRGQESEHGYVWMEFLAPSGETVTLVIGLRAHRHRDGVVTSFYVTSKRLGVDFGLLTVDGRPLTDRRLREALEPGSYAKTATEYRELVDNRLFGLGRERYNQLLDLLLALRRPLLAKDLDPAKVSATLTAGLSPVDETLVDQAARDFENLAAVQSLHDDLSRANDAVRVFLDHYREYLRVHTRSHLDRVDTRTAQAVAHGTALRRAVAETTRAAAAKRAAEQSRDTTADHLTKLTTRLETLKQHDAYRAQSDLDHLRHQIAETTDHLTKEQTRLTNSRHHASALRAEAESAATRLTAKRTTLTHHRTALAEAAHTARIPTDPAPRPASPPEGAAGSEAGGTARHATALESGDTARVAEDGGMTRSAGGPGSSGAAEASVRSSDGPGARRPRALRVEGAEAGHADGLDSVRARAAVRREDVAEVRRELGALEKARGDRQRAESRLGEAREGLSRREAEVAGGETGLEAARERAAARLEEWVSRWGGATGIALKPLAEVLERAGEPGAVTLGEAFAELSEELRAETITGVAELRAQAESIAEGLRGLAAERAEIAAERDDAPPVAPGAEREGREGAAFWQLVRFADGLSDEEAAGLEGALDGAGILTAWVHPDPERTIQAYETRVADGFLLPGAPAAGAPETGAPAARASAVGAPAEGVPVAGAPAAGASTTGRSLADVLLAESHEAVPVGVIQAVLASIPLASGDDPAVPGVGLCGRFSFGVRVGARPKERPEYIGATYRAQRRRARLEACDVAAGRLKEEQEAVRREQERLRGVLDDLSAARRALPDVEPVLRALKEAERGSVLLGQAREGVSAARRELDETAAATEAAERRVRQAAAERDLPATEEGLAVVARAVDDFVAAGELLAREREDIAQLERDLASRWDTVERLEAQDREDEESLAERREALAVLEERLAARTEALGSSLKEILRQVGEAEREIREAEAARARHEAVVAAEHDALVKARAAAEHGERALAEAWDVLLEQLVAFAPFARPDLRQVLDVESATLWPEHWEAAEELGERTAELIVAGREPEEAVREVLPPAAAEILDAYRAALPAGRPVGENARKTTRDAMSDALKEFGDALEQCEEDYRLDLDAGEVVTVQVIDVEGRGPVPAFADRIAGRLVEQGLLLDERERTVLEDELLSSLAQQIHDRVRLARELVRGMDSDTRSRPMSTGSTVGIRWVRSDRLDERQRAVANLLTRDAGALGPDGLAELRGLLREMIRAHRARHVRAGYLEALRVVVDYRTWFEFQLRLTEPHGGEVTLTRAKHSQMSGGEKSAAIHLPLFAAANALYSSAKDTCPRMIALDEAFAGIDDRYKPELLGLTVKFDLDAFMTGHDLWASYASVPMAAHYDMHSDKASHTVSTMLVLWDGAALLDADAAYSGNDALAETLLGFPPNRRSPAESGLLASLTED</sequence>
<evidence type="ECO:0000256" key="1">
    <source>
        <dbReference type="SAM" id="Coils"/>
    </source>
</evidence>
<feature type="compositionally biased region" description="Low complexity" evidence="2">
    <location>
        <begin position="386"/>
        <end position="395"/>
    </location>
</feature>
<feature type="region of interest" description="Disordered" evidence="2">
    <location>
        <begin position="386"/>
        <end position="465"/>
    </location>
</feature>
<organism evidence="3 4">
    <name type="scientific">Actinocorallia aurantiaca</name>
    <dbReference type="NCBI Taxonomy" id="46204"/>
    <lineage>
        <taxon>Bacteria</taxon>
        <taxon>Bacillati</taxon>
        <taxon>Actinomycetota</taxon>
        <taxon>Actinomycetes</taxon>
        <taxon>Streptosporangiales</taxon>
        <taxon>Thermomonosporaceae</taxon>
        <taxon>Actinocorallia</taxon>
    </lineage>
</organism>
<dbReference type="EMBL" id="BAAATZ010000015">
    <property type="protein sequence ID" value="GAA2729194.1"/>
    <property type="molecule type" value="Genomic_DNA"/>
</dbReference>
<proteinExistence type="predicted"/>
<dbReference type="RefSeq" id="WP_344451952.1">
    <property type="nucleotide sequence ID" value="NZ_BAAATZ010000015.1"/>
</dbReference>
<dbReference type="SUPFAM" id="SSF52540">
    <property type="entry name" value="P-loop containing nucleoside triphosphate hydrolases"/>
    <property type="match status" value="1"/>
</dbReference>
<evidence type="ECO:0000313" key="4">
    <source>
        <dbReference type="Proteomes" id="UP001501842"/>
    </source>
</evidence>
<dbReference type="Pfam" id="PF13558">
    <property type="entry name" value="SbcC_Walker_B"/>
    <property type="match status" value="1"/>
</dbReference>
<accession>A0ABP6GUV7</accession>
<reference evidence="4" key="1">
    <citation type="journal article" date="2019" name="Int. J. Syst. Evol. Microbiol.">
        <title>The Global Catalogue of Microorganisms (GCM) 10K type strain sequencing project: providing services to taxonomists for standard genome sequencing and annotation.</title>
        <authorList>
            <consortium name="The Broad Institute Genomics Platform"/>
            <consortium name="The Broad Institute Genome Sequencing Center for Infectious Disease"/>
            <person name="Wu L."/>
            <person name="Ma J."/>
        </authorList>
    </citation>
    <scope>NUCLEOTIDE SEQUENCE [LARGE SCALE GENOMIC DNA]</scope>
    <source>
        <strain evidence="4">JCM 8201</strain>
    </source>
</reference>
<feature type="region of interest" description="Disordered" evidence="2">
    <location>
        <begin position="343"/>
        <end position="367"/>
    </location>
</feature>
<feature type="coiled-coil region" evidence="1">
    <location>
        <begin position="887"/>
        <end position="914"/>
    </location>
</feature>
<comment type="caution">
    <text evidence="3">The sequence shown here is derived from an EMBL/GenBank/DDBJ whole genome shotgun (WGS) entry which is preliminary data.</text>
</comment>
<evidence type="ECO:0000256" key="2">
    <source>
        <dbReference type="SAM" id="MobiDB-lite"/>
    </source>
</evidence>